<dbReference type="EMBL" id="QTSX02005130">
    <property type="protein sequence ID" value="KAJ9060805.1"/>
    <property type="molecule type" value="Genomic_DNA"/>
</dbReference>
<gene>
    <name evidence="1" type="ORF">DSO57_1026853</name>
</gene>
<accession>A0ACC2SEN5</accession>
<sequence>MSTKHMVSTPTQYPYSPRAKPRTCGKHVTYYEDTVDEFFNLMTSETYVDLTQLRRLSRYGIPGEMRSDAWKFLLGAEKADRTDDMERNQAKESEFLNAIQTTFDERSKVRTEINKLQRHYAKPLPMASYENVIGAYLHNHPEAEFSTNWVHLATPFLLTMSNRVDVYHCFKNLLEKLDNEMLEVSLNDRVISFQSLFRRTMPDLYEYLEEEQVCFYEWVPSWIGFLLSKELGLDSLLLLWDFYFSDVNFMETHRFFCLAILKQYKEYLEDAEHSQIRRFLGRLPPMDIFMIRQLAIDLRYKDREDHPSEYDADVAPVI</sequence>
<dbReference type="Proteomes" id="UP001165960">
    <property type="component" value="Unassembled WGS sequence"/>
</dbReference>
<name>A0ACC2SEN5_9FUNG</name>
<reference evidence="1" key="1">
    <citation type="submission" date="2022-04" db="EMBL/GenBank/DDBJ databases">
        <title>Genome of the entomopathogenic fungus Entomophthora muscae.</title>
        <authorList>
            <person name="Elya C."/>
            <person name="Lovett B.R."/>
            <person name="Lee E."/>
            <person name="Macias A.M."/>
            <person name="Hajek A.E."/>
            <person name="De Bivort B.L."/>
            <person name="Kasson M.T."/>
            <person name="De Fine Licht H.H."/>
            <person name="Stajich J.E."/>
        </authorList>
    </citation>
    <scope>NUCLEOTIDE SEQUENCE</scope>
    <source>
        <strain evidence="1">Berkeley</strain>
    </source>
</reference>
<evidence type="ECO:0000313" key="2">
    <source>
        <dbReference type="Proteomes" id="UP001165960"/>
    </source>
</evidence>
<proteinExistence type="predicted"/>
<keyword evidence="2" id="KW-1185">Reference proteome</keyword>
<evidence type="ECO:0000313" key="1">
    <source>
        <dbReference type="EMBL" id="KAJ9060805.1"/>
    </source>
</evidence>
<organism evidence="1 2">
    <name type="scientific">Entomophthora muscae</name>
    <dbReference type="NCBI Taxonomy" id="34485"/>
    <lineage>
        <taxon>Eukaryota</taxon>
        <taxon>Fungi</taxon>
        <taxon>Fungi incertae sedis</taxon>
        <taxon>Zoopagomycota</taxon>
        <taxon>Entomophthoromycotina</taxon>
        <taxon>Entomophthoromycetes</taxon>
        <taxon>Entomophthorales</taxon>
        <taxon>Entomophthoraceae</taxon>
        <taxon>Entomophthora</taxon>
    </lineage>
</organism>
<protein>
    <submittedName>
        <fullName evidence="1">Uncharacterized protein</fullName>
    </submittedName>
</protein>
<comment type="caution">
    <text evidence="1">The sequence shown here is derived from an EMBL/GenBank/DDBJ whole genome shotgun (WGS) entry which is preliminary data.</text>
</comment>